<evidence type="ECO:0000256" key="13">
    <source>
        <dbReference type="PIRSR" id="PIRSR000350-2"/>
    </source>
</evidence>
<keyword evidence="5" id="KW-0963">Cytoplasm</keyword>
<evidence type="ECO:0000256" key="3">
    <source>
        <dbReference type="ARBA" id="ARBA00012608"/>
    </source>
</evidence>
<reference evidence="19 20" key="1">
    <citation type="submission" date="2020-01" db="EMBL/GenBank/DDBJ databases">
        <authorList>
            <person name="Gulvik C.A."/>
            <person name="Batra D.G."/>
        </authorList>
    </citation>
    <scope>NUCLEOTIDE SEQUENCE [LARGE SCALE GENOMIC DNA]</scope>
    <source>
        <strain evidence="19 20">W9323</strain>
    </source>
</reference>
<feature type="binding site" evidence="14">
    <location>
        <position position="280"/>
    </location>
    <ligand>
        <name>NAD(+)</name>
        <dbReference type="ChEBI" id="CHEBI:57540"/>
    </ligand>
</feature>
<dbReference type="Gene3D" id="3.30.390.30">
    <property type="match status" value="1"/>
</dbReference>
<dbReference type="FunFam" id="3.30.390.30:FF:000001">
    <property type="entry name" value="Dihydrolipoyl dehydrogenase"/>
    <property type="match status" value="1"/>
</dbReference>
<evidence type="ECO:0000256" key="9">
    <source>
        <dbReference type="ARBA" id="ARBA00023027"/>
    </source>
</evidence>
<feature type="binding site" evidence="14">
    <location>
        <position position="51"/>
    </location>
    <ligand>
        <name>FAD</name>
        <dbReference type="ChEBI" id="CHEBI:57692"/>
    </ligand>
</feature>
<keyword evidence="8 16" id="KW-0560">Oxidoreductase</keyword>
<dbReference type="EMBL" id="CP048104">
    <property type="protein sequence ID" value="QKG84240.1"/>
    <property type="molecule type" value="Genomic_DNA"/>
</dbReference>
<accession>A0A7D3Y0A2</accession>
<feature type="binding site" evidence="14">
    <location>
        <begin position="151"/>
        <end position="153"/>
    </location>
    <ligand>
        <name>FAD</name>
        <dbReference type="ChEBI" id="CHEBI:57692"/>
    </ligand>
</feature>
<evidence type="ECO:0000256" key="1">
    <source>
        <dbReference type="ARBA" id="ARBA00004496"/>
    </source>
</evidence>
<dbReference type="InterPro" id="IPR012999">
    <property type="entry name" value="Pyr_OxRdtase_I_AS"/>
</dbReference>
<feature type="binding site" evidence="14">
    <location>
        <begin position="188"/>
        <end position="195"/>
    </location>
    <ligand>
        <name>NAD(+)</name>
        <dbReference type="ChEBI" id="CHEBI:57540"/>
    </ligand>
</feature>
<comment type="miscellaneous">
    <text evidence="16">The active site is a redox-active disulfide bond.</text>
</comment>
<dbReference type="InterPro" id="IPR001100">
    <property type="entry name" value="Pyr_nuc-diS_OxRdtase"/>
</dbReference>
<evidence type="ECO:0000256" key="4">
    <source>
        <dbReference type="ARBA" id="ARBA00016961"/>
    </source>
</evidence>
<feature type="binding site" evidence="14">
    <location>
        <position position="211"/>
    </location>
    <ligand>
        <name>NAD(+)</name>
        <dbReference type="ChEBI" id="CHEBI:57540"/>
    </ligand>
</feature>
<evidence type="ECO:0000259" key="17">
    <source>
        <dbReference type="Pfam" id="PF02852"/>
    </source>
</evidence>
<dbReference type="GO" id="GO:0005737">
    <property type="term" value="C:cytoplasm"/>
    <property type="evidence" value="ECO:0007669"/>
    <property type="project" value="UniProtKB-SubCell"/>
</dbReference>
<dbReference type="Pfam" id="PF07992">
    <property type="entry name" value="Pyr_redox_2"/>
    <property type="match status" value="1"/>
</dbReference>
<proteinExistence type="inferred from homology"/>
<evidence type="ECO:0000256" key="2">
    <source>
        <dbReference type="ARBA" id="ARBA00007532"/>
    </source>
</evidence>
<dbReference type="GO" id="GO:0050660">
    <property type="term" value="F:flavin adenine dinucleotide binding"/>
    <property type="evidence" value="ECO:0007669"/>
    <property type="project" value="InterPro"/>
</dbReference>
<keyword evidence="20" id="KW-1185">Reference proteome</keyword>
<evidence type="ECO:0000256" key="8">
    <source>
        <dbReference type="ARBA" id="ARBA00023002"/>
    </source>
</evidence>
<dbReference type="InterPro" id="IPR006258">
    <property type="entry name" value="Lipoamide_DH"/>
</dbReference>
<evidence type="ECO:0000313" key="20">
    <source>
        <dbReference type="Proteomes" id="UP000503088"/>
    </source>
</evidence>
<dbReference type="NCBIfam" id="TIGR01350">
    <property type="entry name" value="lipoamide_DH"/>
    <property type="match status" value="1"/>
</dbReference>
<dbReference type="KEGG" id="kpul:GXN76_06970"/>
<feature type="disulfide bond" description="Redox-active" evidence="15">
    <location>
        <begin position="42"/>
        <end position="47"/>
    </location>
</feature>
<keyword evidence="11 16" id="KW-0676">Redox-active center</keyword>
<evidence type="ECO:0000256" key="10">
    <source>
        <dbReference type="ARBA" id="ARBA00023157"/>
    </source>
</evidence>
<dbReference type="InterPro" id="IPR023753">
    <property type="entry name" value="FAD/NAD-binding_dom"/>
</dbReference>
<sequence>MAENYDLVVLGAGPGGYVAAIRAAQLGLKTALVEKEKVGGVCLHKGCIPSKTMLRSAELFHDMKHAQEYGIAVGEVKLDIKGVHKRKNKVKDQLHKGVQHLLKRNGITVYNGTGRMLGPSIFSPLPGTISVEKSDGSDNDMLVPQQVLIATGSRPAGLPGVEVDGTFIMNSDHALEMDTLPQSIVIVGGGVIGVEWASMLGDFGVKVTLVEYADRILPFEDSDISKEMTRLLKKRKVKIVTGAEVLPETVKVDRDQVILEMKKKGKRESLTADRMLVSVGRLPNTRDIGLHNTSIRTEKDIIQVNEFMQTAESHIYAIGDVIGGYQLAHAASYEGILAVEHMAGKSPNPIDPLTIPRCTYSRPEVGSLGLSEEEAKKQGYDVKIGKFPFRALGKALVSGNSDGFIKLVADRKTDDILGVHMIGPHATDLISEAGLAKVLDATPWEIGQVIHPHPTLSEAYGEVALAVDGKPIHS</sequence>
<dbReference type="InterPro" id="IPR050151">
    <property type="entry name" value="Class-I_Pyr_Nuc-Dis_Oxidored"/>
</dbReference>
<feature type="active site" description="Proton acceptor" evidence="13">
    <location>
        <position position="453"/>
    </location>
</feature>
<comment type="catalytic activity">
    <reaction evidence="12 16">
        <text>N(6)-[(R)-dihydrolipoyl]-L-lysyl-[protein] + NAD(+) = N(6)-[(R)-lipoyl]-L-lysyl-[protein] + NADH + H(+)</text>
        <dbReference type="Rhea" id="RHEA:15045"/>
        <dbReference type="Rhea" id="RHEA-COMP:10474"/>
        <dbReference type="Rhea" id="RHEA-COMP:10475"/>
        <dbReference type="ChEBI" id="CHEBI:15378"/>
        <dbReference type="ChEBI" id="CHEBI:57540"/>
        <dbReference type="ChEBI" id="CHEBI:57945"/>
        <dbReference type="ChEBI" id="CHEBI:83099"/>
        <dbReference type="ChEBI" id="CHEBI:83100"/>
        <dbReference type="EC" id="1.8.1.4"/>
    </reaction>
</comment>
<comment type="cofactor">
    <cofactor evidence="14 16">
        <name>FAD</name>
        <dbReference type="ChEBI" id="CHEBI:57692"/>
    </cofactor>
    <text evidence="14 16">Binds 1 FAD per subunit.</text>
</comment>
<evidence type="ECO:0000256" key="12">
    <source>
        <dbReference type="ARBA" id="ARBA00049187"/>
    </source>
</evidence>
<dbReference type="EC" id="1.8.1.4" evidence="3 16"/>
<dbReference type="PIRSF" id="PIRSF000350">
    <property type="entry name" value="Mercury_reductase_MerA"/>
    <property type="match status" value="1"/>
</dbReference>
<keyword evidence="9 14" id="KW-0520">NAD</keyword>
<dbReference type="SUPFAM" id="SSF55424">
    <property type="entry name" value="FAD/NAD-linked reductases, dimerisation (C-terminal) domain"/>
    <property type="match status" value="1"/>
</dbReference>
<evidence type="ECO:0000256" key="16">
    <source>
        <dbReference type="RuleBase" id="RU003692"/>
    </source>
</evidence>
<feature type="domain" description="Pyridine nucleotide-disulphide oxidoreductase dimerisation" evidence="17">
    <location>
        <begin position="355"/>
        <end position="462"/>
    </location>
</feature>
<dbReference type="PRINTS" id="PR00368">
    <property type="entry name" value="FADPNR"/>
</dbReference>
<dbReference type="GO" id="GO:0006103">
    <property type="term" value="P:2-oxoglutarate metabolic process"/>
    <property type="evidence" value="ECO:0007669"/>
    <property type="project" value="TreeGrafter"/>
</dbReference>
<evidence type="ECO:0000256" key="14">
    <source>
        <dbReference type="PIRSR" id="PIRSR000350-3"/>
    </source>
</evidence>
<evidence type="ECO:0000256" key="7">
    <source>
        <dbReference type="ARBA" id="ARBA00022827"/>
    </source>
</evidence>
<keyword evidence="7 14" id="KW-0274">FAD</keyword>
<organism evidence="19 20">
    <name type="scientific">Kroppenstedtia pulmonis</name>
    <dbReference type="NCBI Taxonomy" id="1380685"/>
    <lineage>
        <taxon>Bacteria</taxon>
        <taxon>Bacillati</taxon>
        <taxon>Bacillota</taxon>
        <taxon>Bacilli</taxon>
        <taxon>Bacillales</taxon>
        <taxon>Thermoactinomycetaceae</taxon>
        <taxon>Kroppenstedtia</taxon>
    </lineage>
</organism>
<evidence type="ECO:0000256" key="11">
    <source>
        <dbReference type="ARBA" id="ARBA00023284"/>
    </source>
</evidence>
<evidence type="ECO:0000256" key="6">
    <source>
        <dbReference type="ARBA" id="ARBA00022630"/>
    </source>
</evidence>
<evidence type="ECO:0000256" key="15">
    <source>
        <dbReference type="PIRSR" id="PIRSR000350-4"/>
    </source>
</evidence>
<keyword evidence="14" id="KW-0547">Nucleotide-binding</keyword>
<name>A0A7D3Y0A2_9BACL</name>
<keyword evidence="6 16" id="KW-0285">Flavoprotein</keyword>
<dbReference type="RefSeq" id="WP_173221750.1">
    <property type="nucleotide sequence ID" value="NZ_CP048104.1"/>
</dbReference>
<dbReference type="Proteomes" id="UP000503088">
    <property type="component" value="Chromosome"/>
</dbReference>
<comment type="subcellular location">
    <subcellularLocation>
        <location evidence="1">Cytoplasm</location>
    </subcellularLocation>
</comment>
<dbReference type="InterPro" id="IPR036188">
    <property type="entry name" value="FAD/NAD-bd_sf"/>
</dbReference>
<dbReference type="PRINTS" id="PR00411">
    <property type="entry name" value="PNDRDTASEI"/>
</dbReference>
<dbReference type="Pfam" id="PF02852">
    <property type="entry name" value="Pyr_redox_dim"/>
    <property type="match status" value="1"/>
</dbReference>
<feature type="domain" description="FAD/NAD(P)-binding" evidence="18">
    <location>
        <begin position="5"/>
        <end position="335"/>
    </location>
</feature>
<dbReference type="PROSITE" id="PS00076">
    <property type="entry name" value="PYRIDINE_REDOX_1"/>
    <property type="match status" value="1"/>
</dbReference>
<dbReference type="GO" id="GO:0004148">
    <property type="term" value="F:dihydrolipoyl dehydrogenase (NADH) activity"/>
    <property type="evidence" value="ECO:0007669"/>
    <property type="project" value="UniProtKB-EC"/>
</dbReference>
<evidence type="ECO:0000259" key="18">
    <source>
        <dbReference type="Pfam" id="PF07992"/>
    </source>
</evidence>
<dbReference type="InterPro" id="IPR004099">
    <property type="entry name" value="Pyr_nucl-diS_OxRdtase_dimer"/>
</dbReference>
<dbReference type="SUPFAM" id="SSF51905">
    <property type="entry name" value="FAD/NAD(P)-binding domain"/>
    <property type="match status" value="1"/>
</dbReference>
<protein>
    <recommendedName>
        <fullName evidence="4 16">Dihydrolipoyl dehydrogenase</fullName>
        <ecNumber evidence="3 16">1.8.1.4</ecNumber>
    </recommendedName>
</protein>
<comment type="similarity">
    <text evidence="2 16">Belongs to the class-I pyridine nucleotide-disulfide oxidoreductase family.</text>
</comment>
<dbReference type="PANTHER" id="PTHR22912">
    <property type="entry name" value="DISULFIDE OXIDOREDUCTASE"/>
    <property type="match status" value="1"/>
</dbReference>
<evidence type="ECO:0000313" key="19">
    <source>
        <dbReference type="EMBL" id="QKG84240.1"/>
    </source>
</evidence>
<feature type="binding site" evidence="14">
    <location>
        <position position="320"/>
    </location>
    <ligand>
        <name>FAD</name>
        <dbReference type="ChEBI" id="CHEBI:57692"/>
    </ligand>
</feature>
<gene>
    <name evidence="19" type="primary">lpdA</name>
    <name evidence="19" type="ORF">GXN76_06970</name>
</gene>
<dbReference type="AlphaFoldDB" id="A0A7D3Y0A2"/>
<dbReference type="InterPro" id="IPR016156">
    <property type="entry name" value="FAD/NAD-linked_Rdtase_dimer_sf"/>
</dbReference>
<feature type="binding site" evidence="14">
    <location>
        <position position="114"/>
    </location>
    <ligand>
        <name>FAD</name>
        <dbReference type="ChEBI" id="CHEBI:57692"/>
    </ligand>
</feature>
<evidence type="ECO:0000256" key="5">
    <source>
        <dbReference type="ARBA" id="ARBA00022490"/>
    </source>
</evidence>
<keyword evidence="10" id="KW-1015">Disulfide bond</keyword>
<dbReference type="PANTHER" id="PTHR22912:SF217">
    <property type="entry name" value="DIHYDROLIPOYL DEHYDROGENASE"/>
    <property type="match status" value="1"/>
</dbReference>
<dbReference type="Gene3D" id="3.50.50.60">
    <property type="entry name" value="FAD/NAD(P)-binding domain"/>
    <property type="match status" value="2"/>
</dbReference>